<dbReference type="HOGENOM" id="CLU_3063165_0_0_9"/>
<keyword evidence="1" id="KW-1133">Transmembrane helix</keyword>
<name>F3ZY72_MAHA5</name>
<dbReference type="AlphaFoldDB" id="F3ZY72"/>
<keyword evidence="1" id="KW-0812">Transmembrane</keyword>
<reference evidence="2 3" key="2">
    <citation type="journal article" date="2011" name="Stand. Genomic Sci.">
        <title>Complete genome sequence of Mahella australiensis type strain (50-1 BON).</title>
        <authorList>
            <person name="Sikorski J."/>
            <person name="Teshima H."/>
            <person name="Nolan M."/>
            <person name="Lucas S."/>
            <person name="Hammon N."/>
            <person name="Deshpande S."/>
            <person name="Cheng J.F."/>
            <person name="Pitluck S."/>
            <person name="Liolios K."/>
            <person name="Pagani I."/>
            <person name="Ivanova N."/>
            <person name="Huntemann M."/>
            <person name="Mavromatis K."/>
            <person name="Ovchinikova G."/>
            <person name="Pati A."/>
            <person name="Tapia R."/>
            <person name="Han C."/>
            <person name="Goodwin L."/>
            <person name="Chen A."/>
            <person name="Palaniappan K."/>
            <person name="Land M."/>
            <person name="Hauser L."/>
            <person name="Ngatchou-Djao O.D."/>
            <person name="Rohde M."/>
            <person name="Pukall R."/>
            <person name="Spring S."/>
            <person name="Abt B."/>
            <person name="Goker M."/>
            <person name="Detter J.C."/>
            <person name="Woyke T."/>
            <person name="Bristow J."/>
            <person name="Markowitz V."/>
            <person name="Hugenholtz P."/>
            <person name="Eisen J.A."/>
            <person name="Kyrpides N.C."/>
            <person name="Klenk H.P."/>
            <person name="Lapidus A."/>
        </authorList>
    </citation>
    <scope>NUCLEOTIDE SEQUENCE [LARGE SCALE GENOMIC DNA]</scope>
    <source>
        <strain evidence="3">DSM 15567 / CIP 107919 / 50-1 BON</strain>
    </source>
</reference>
<keyword evidence="3" id="KW-1185">Reference proteome</keyword>
<evidence type="ECO:0000313" key="3">
    <source>
        <dbReference type="Proteomes" id="UP000008457"/>
    </source>
</evidence>
<dbReference type="STRING" id="697281.Mahau_0381"/>
<sequence>MLSRNKIVLRLIVTVAYVQQRLFATFIPYLPKSNLSDIIQKNGSIKEGKIYYG</sequence>
<reference evidence="3" key="1">
    <citation type="submission" date="2010-11" db="EMBL/GenBank/DDBJ databases">
        <title>The complete genome of Mahella australiensis DSM 15567.</title>
        <authorList>
            <consortium name="US DOE Joint Genome Institute (JGI-PGF)"/>
            <person name="Lucas S."/>
            <person name="Copeland A."/>
            <person name="Lapidus A."/>
            <person name="Bruce D."/>
            <person name="Goodwin L."/>
            <person name="Pitluck S."/>
            <person name="Kyrpides N."/>
            <person name="Mavromatis K."/>
            <person name="Pagani I."/>
            <person name="Ivanova N."/>
            <person name="Teshima H."/>
            <person name="Brettin T."/>
            <person name="Detter J.C."/>
            <person name="Han C."/>
            <person name="Tapia R."/>
            <person name="Land M."/>
            <person name="Hauser L."/>
            <person name="Markowitz V."/>
            <person name="Cheng J.-F."/>
            <person name="Hugenholtz P."/>
            <person name="Woyke T."/>
            <person name="Wu D."/>
            <person name="Spring S."/>
            <person name="Pukall R."/>
            <person name="Steenblock K."/>
            <person name="Schneider S."/>
            <person name="Klenk H.-P."/>
            <person name="Eisen J.A."/>
        </authorList>
    </citation>
    <scope>NUCLEOTIDE SEQUENCE [LARGE SCALE GENOMIC DNA]</scope>
    <source>
        <strain evidence="3">DSM 15567 / CIP 107919 / 50-1 BON</strain>
    </source>
</reference>
<proteinExistence type="predicted"/>
<dbReference type="Proteomes" id="UP000008457">
    <property type="component" value="Chromosome"/>
</dbReference>
<evidence type="ECO:0000256" key="1">
    <source>
        <dbReference type="SAM" id="Phobius"/>
    </source>
</evidence>
<evidence type="ECO:0000313" key="2">
    <source>
        <dbReference type="EMBL" id="AEE95597.1"/>
    </source>
</evidence>
<accession>F3ZY72</accession>
<organism evidence="2 3">
    <name type="scientific">Mahella australiensis (strain DSM 15567 / CIP 107919 / 50-1 BON)</name>
    <dbReference type="NCBI Taxonomy" id="697281"/>
    <lineage>
        <taxon>Bacteria</taxon>
        <taxon>Bacillati</taxon>
        <taxon>Bacillota</taxon>
        <taxon>Clostridia</taxon>
        <taxon>Thermoanaerobacterales</taxon>
        <taxon>Thermoanaerobacterales Family IV. Incertae Sedis</taxon>
        <taxon>Mahella</taxon>
    </lineage>
</organism>
<dbReference type="EMBL" id="CP002360">
    <property type="protein sequence ID" value="AEE95597.1"/>
    <property type="molecule type" value="Genomic_DNA"/>
</dbReference>
<keyword evidence="1" id="KW-0472">Membrane</keyword>
<protein>
    <submittedName>
        <fullName evidence="2">Uncharacterized protein</fullName>
    </submittedName>
</protein>
<feature type="transmembrane region" description="Helical" evidence="1">
    <location>
        <begin position="7"/>
        <end position="27"/>
    </location>
</feature>
<dbReference type="KEGG" id="mas:Mahau_0381"/>
<gene>
    <name evidence="2" type="ordered locus">Mahau_0381</name>
</gene>